<organism evidence="2">
    <name type="scientific">Panicum hallii</name>
    <dbReference type="NCBI Taxonomy" id="206008"/>
    <lineage>
        <taxon>Eukaryota</taxon>
        <taxon>Viridiplantae</taxon>
        <taxon>Streptophyta</taxon>
        <taxon>Embryophyta</taxon>
        <taxon>Tracheophyta</taxon>
        <taxon>Spermatophyta</taxon>
        <taxon>Magnoliopsida</taxon>
        <taxon>Liliopsida</taxon>
        <taxon>Poales</taxon>
        <taxon>Poaceae</taxon>
        <taxon>PACMAD clade</taxon>
        <taxon>Panicoideae</taxon>
        <taxon>Panicodae</taxon>
        <taxon>Paniceae</taxon>
        <taxon>Panicinae</taxon>
        <taxon>Panicum</taxon>
        <taxon>Panicum sect. Panicum</taxon>
    </lineage>
</organism>
<dbReference type="AlphaFoldDB" id="A0A2T8IG91"/>
<protein>
    <submittedName>
        <fullName evidence="2">Uncharacterized protein</fullName>
    </submittedName>
</protein>
<dbReference type="Proteomes" id="UP000243499">
    <property type="component" value="Chromosome 6"/>
</dbReference>
<sequence length="234" mass="25555">MPSPRSPDARRPPLVRRPPPPLRLHHRDARPRQATPYSGLASRLPADDGRLAAPLPPNPWPALALRRREPPPRRRRAGGRAALPQPTGGSGLPGVVIAASHLRYADEGLPRLSPSTRGRPSLSGLARCLSPNLRPALALRPRVVHLLQPAAGSRLPGVVAAAVPAQTPPQTVETAKQIFAVVCTGEPNSALFSFPCLQFPRCPVLPPHQRQGWESGIEHRWPRLRRITFKIFLH</sequence>
<dbReference type="Gramene" id="PVH36626">
    <property type="protein sequence ID" value="PVH36626"/>
    <property type="gene ID" value="PAHAL_6G125200"/>
</dbReference>
<name>A0A2T8IG91_9POAL</name>
<evidence type="ECO:0000313" key="2">
    <source>
        <dbReference type="EMBL" id="PVH36626.1"/>
    </source>
</evidence>
<proteinExistence type="predicted"/>
<gene>
    <name evidence="2" type="ORF">PAHAL_6G125200</name>
</gene>
<evidence type="ECO:0000256" key="1">
    <source>
        <dbReference type="SAM" id="MobiDB-lite"/>
    </source>
</evidence>
<reference evidence="2" key="1">
    <citation type="submission" date="2018-04" db="EMBL/GenBank/DDBJ databases">
        <title>WGS assembly of Panicum hallii.</title>
        <authorList>
            <person name="Lovell J."/>
            <person name="Jenkins J."/>
            <person name="Lowry D."/>
            <person name="Mamidi S."/>
            <person name="Sreedasyam A."/>
            <person name="Weng X."/>
            <person name="Barry K."/>
            <person name="Bonette J."/>
            <person name="Campitelli B."/>
            <person name="Daum C."/>
            <person name="Gordon S."/>
            <person name="Gould B."/>
            <person name="Lipzen A."/>
            <person name="Macqueen A."/>
            <person name="Palacio-Mejia J."/>
            <person name="Plott C."/>
            <person name="Shakirov E."/>
            <person name="Shu S."/>
            <person name="Yoshinaga Y."/>
            <person name="Zane M."/>
            <person name="Rokhsar D."/>
            <person name="Grimwood J."/>
            <person name="Schmutz J."/>
            <person name="Juenger T."/>
        </authorList>
    </citation>
    <scope>NUCLEOTIDE SEQUENCE [LARGE SCALE GENOMIC DNA]</scope>
    <source>
        <strain evidence="2">FIL2</strain>
    </source>
</reference>
<dbReference type="EMBL" id="CM008051">
    <property type="protein sequence ID" value="PVH36626.1"/>
    <property type="molecule type" value="Genomic_DNA"/>
</dbReference>
<accession>A0A2T8IG91</accession>
<feature type="region of interest" description="Disordered" evidence="1">
    <location>
        <begin position="1"/>
        <end position="91"/>
    </location>
</feature>